<dbReference type="InterPro" id="IPR012427">
    <property type="entry name" value="DUF1622"/>
</dbReference>
<keyword evidence="3" id="KW-1185">Reference proteome</keyword>
<evidence type="ECO:0000256" key="1">
    <source>
        <dbReference type="SAM" id="Phobius"/>
    </source>
</evidence>
<evidence type="ECO:0000313" key="2">
    <source>
        <dbReference type="EMBL" id="MDN3563881.1"/>
    </source>
</evidence>
<dbReference type="PANTHER" id="PTHR38468">
    <property type="entry name" value="SLL0939 PROTEIN"/>
    <property type="match status" value="1"/>
</dbReference>
<dbReference type="Pfam" id="PF07784">
    <property type="entry name" value="DUF1622"/>
    <property type="match status" value="1"/>
</dbReference>
<dbReference type="Proteomes" id="UP001529369">
    <property type="component" value="Unassembled WGS sequence"/>
</dbReference>
<sequence length="132" mass="14254">MLEDAVRWVASGFEAAGVAAILIVSLAATVRFFRHTRVASDWIAGLPAYRTDLGRGVLLGLELPVAADILGTVAASPTFDNLGVLALLVLIRILLSISLSVEIEGAWPWRRRELEQHSAQVGGPRQTQRSEP</sequence>
<dbReference type="PANTHER" id="PTHR38468:SF1">
    <property type="entry name" value="SLL0939 PROTEIN"/>
    <property type="match status" value="1"/>
</dbReference>
<gene>
    <name evidence="2" type="ORF">QWZ14_05755</name>
</gene>
<keyword evidence="1" id="KW-1133">Transmembrane helix</keyword>
<protein>
    <submittedName>
        <fullName evidence="2">DUF1622 domain-containing protein</fullName>
    </submittedName>
</protein>
<keyword evidence="1" id="KW-0812">Transmembrane</keyword>
<reference evidence="3" key="1">
    <citation type="journal article" date="2019" name="Int. J. Syst. Evol. Microbiol.">
        <title>The Global Catalogue of Microorganisms (GCM) 10K type strain sequencing project: providing services to taxonomists for standard genome sequencing and annotation.</title>
        <authorList>
            <consortium name="The Broad Institute Genomics Platform"/>
            <consortium name="The Broad Institute Genome Sequencing Center for Infectious Disease"/>
            <person name="Wu L."/>
            <person name="Ma J."/>
        </authorList>
    </citation>
    <scope>NUCLEOTIDE SEQUENCE [LARGE SCALE GENOMIC DNA]</scope>
    <source>
        <strain evidence="3">CECT 7131</strain>
    </source>
</reference>
<proteinExistence type="predicted"/>
<comment type="caution">
    <text evidence="2">The sequence shown here is derived from an EMBL/GenBank/DDBJ whole genome shotgun (WGS) entry which is preliminary data.</text>
</comment>
<dbReference type="EMBL" id="JAUFPN010000046">
    <property type="protein sequence ID" value="MDN3563881.1"/>
    <property type="molecule type" value="Genomic_DNA"/>
</dbReference>
<dbReference type="RefSeq" id="WP_290315674.1">
    <property type="nucleotide sequence ID" value="NZ_JAUFPN010000046.1"/>
</dbReference>
<organism evidence="2 3">
    <name type="scientific">Paeniroseomonas aquatica</name>
    <dbReference type="NCBI Taxonomy" id="373043"/>
    <lineage>
        <taxon>Bacteria</taxon>
        <taxon>Pseudomonadati</taxon>
        <taxon>Pseudomonadota</taxon>
        <taxon>Alphaproteobacteria</taxon>
        <taxon>Acetobacterales</taxon>
        <taxon>Acetobacteraceae</taxon>
        <taxon>Paeniroseomonas</taxon>
    </lineage>
</organism>
<accession>A0ABT8A3D2</accession>
<keyword evidence="1" id="KW-0472">Membrane</keyword>
<name>A0ABT8A3D2_9PROT</name>
<feature type="transmembrane region" description="Helical" evidence="1">
    <location>
        <begin position="12"/>
        <end position="33"/>
    </location>
</feature>
<evidence type="ECO:0000313" key="3">
    <source>
        <dbReference type="Proteomes" id="UP001529369"/>
    </source>
</evidence>